<name>A0A699Z1W9_HAELA</name>
<comment type="caution">
    <text evidence="1">The sequence shown here is derived from an EMBL/GenBank/DDBJ whole genome shotgun (WGS) entry which is preliminary data.</text>
</comment>
<dbReference type="AlphaFoldDB" id="A0A699Z1W9"/>
<accession>A0A699Z1W9</accession>
<dbReference type="EMBL" id="BLLF01001011">
    <property type="protein sequence ID" value="GFH16533.1"/>
    <property type="molecule type" value="Genomic_DNA"/>
</dbReference>
<dbReference type="Proteomes" id="UP000485058">
    <property type="component" value="Unassembled WGS sequence"/>
</dbReference>
<keyword evidence="2" id="KW-1185">Reference proteome</keyword>
<feature type="non-terminal residue" evidence="1">
    <location>
        <position position="1"/>
    </location>
</feature>
<evidence type="ECO:0000313" key="1">
    <source>
        <dbReference type="EMBL" id="GFH16533.1"/>
    </source>
</evidence>
<gene>
    <name evidence="1" type="ORF">HaLaN_12966</name>
</gene>
<sequence>MADLIEAFSSVVFDPALLVGPVQAPIAHYFALLNRRFPAAMDPDLRKRMVQRV</sequence>
<evidence type="ECO:0000313" key="2">
    <source>
        <dbReference type="Proteomes" id="UP000485058"/>
    </source>
</evidence>
<organism evidence="1 2">
    <name type="scientific">Haematococcus lacustris</name>
    <name type="common">Green alga</name>
    <name type="synonym">Haematococcus pluvialis</name>
    <dbReference type="NCBI Taxonomy" id="44745"/>
    <lineage>
        <taxon>Eukaryota</taxon>
        <taxon>Viridiplantae</taxon>
        <taxon>Chlorophyta</taxon>
        <taxon>core chlorophytes</taxon>
        <taxon>Chlorophyceae</taxon>
        <taxon>CS clade</taxon>
        <taxon>Chlamydomonadales</taxon>
        <taxon>Haematococcaceae</taxon>
        <taxon>Haematococcus</taxon>
    </lineage>
</organism>
<protein>
    <submittedName>
        <fullName evidence="1">Uncharacterized protein</fullName>
    </submittedName>
</protein>
<reference evidence="1 2" key="1">
    <citation type="submission" date="2020-02" db="EMBL/GenBank/DDBJ databases">
        <title>Draft genome sequence of Haematococcus lacustris strain NIES-144.</title>
        <authorList>
            <person name="Morimoto D."/>
            <person name="Nakagawa S."/>
            <person name="Yoshida T."/>
            <person name="Sawayama S."/>
        </authorList>
    </citation>
    <scope>NUCLEOTIDE SEQUENCE [LARGE SCALE GENOMIC DNA]</scope>
    <source>
        <strain evidence="1 2">NIES-144</strain>
    </source>
</reference>
<feature type="non-terminal residue" evidence="1">
    <location>
        <position position="53"/>
    </location>
</feature>
<proteinExistence type="predicted"/>